<dbReference type="PRINTS" id="PR00032">
    <property type="entry name" value="HTHARAC"/>
</dbReference>
<dbReference type="EMBL" id="AJAQ01000011">
    <property type="protein sequence ID" value="EOH95219.1"/>
    <property type="molecule type" value="Genomic_DNA"/>
</dbReference>
<name>R2T4N3_9ENTE</name>
<dbReference type="PANTHER" id="PTHR43280:SF28">
    <property type="entry name" value="HTH-TYPE TRANSCRIPTIONAL ACTIVATOR RHAS"/>
    <property type="match status" value="1"/>
</dbReference>
<dbReference type="Gene3D" id="2.60.120.10">
    <property type="entry name" value="Jelly Rolls"/>
    <property type="match status" value="1"/>
</dbReference>
<keyword evidence="2" id="KW-0238">DNA-binding</keyword>
<dbReference type="InterPro" id="IPR011051">
    <property type="entry name" value="RmlC_Cupin_sf"/>
</dbReference>
<evidence type="ECO:0000256" key="1">
    <source>
        <dbReference type="ARBA" id="ARBA00023015"/>
    </source>
</evidence>
<evidence type="ECO:0000313" key="5">
    <source>
        <dbReference type="EMBL" id="EOH95219.1"/>
    </source>
</evidence>
<dbReference type="InterPro" id="IPR018060">
    <property type="entry name" value="HTH_AraC"/>
</dbReference>
<dbReference type="PATRIC" id="fig|1158607.3.peg.1163"/>
<dbReference type="PROSITE" id="PS01124">
    <property type="entry name" value="HTH_ARAC_FAMILY_2"/>
    <property type="match status" value="1"/>
</dbReference>
<accession>R2T4N3</accession>
<evidence type="ECO:0000313" key="6">
    <source>
        <dbReference type="Proteomes" id="UP000013782"/>
    </source>
</evidence>
<proteinExistence type="predicted"/>
<dbReference type="Pfam" id="PF12833">
    <property type="entry name" value="HTH_18"/>
    <property type="match status" value="1"/>
</dbReference>
<evidence type="ECO:0000256" key="3">
    <source>
        <dbReference type="ARBA" id="ARBA00023163"/>
    </source>
</evidence>
<evidence type="ECO:0000256" key="2">
    <source>
        <dbReference type="ARBA" id="ARBA00023125"/>
    </source>
</evidence>
<reference evidence="5 6" key="1">
    <citation type="submission" date="2013-02" db="EMBL/GenBank/DDBJ databases">
        <title>The Genome Sequence of Enterococcus pallens BAA-351.</title>
        <authorList>
            <consortium name="The Broad Institute Genome Sequencing Platform"/>
            <consortium name="The Broad Institute Genome Sequencing Center for Infectious Disease"/>
            <person name="Earl A.M."/>
            <person name="Gilmore M.S."/>
            <person name="Lebreton F."/>
            <person name="Walker B."/>
            <person name="Young S.K."/>
            <person name="Zeng Q."/>
            <person name="Gargeya S."/>
            <person name="Fitzgerald M."/>
            <person name="Haas B."/>
            <person name="Abouelleil A."/>
            <person name="Alvarado L."/>
            <person name="Arachchi H.M."/>
            <person name="Berlin A.M."/>
            <person name="Chapman S.B."/>
            <person name="Dewar J."/>
            <person name="Goldberg J."/>
            <person name="Griggs A."/>
            <person name="Gujja S."/>
            <person name="Hansen M."/>
            <person name="Howarth C."/>
            <person name="Imamovic A."/>
            <person name="Larimer J."/>
            <person name="McCowan C."/>
            <person name="Murphy C."/>
            <person name="Neiman D."/>
            <person name="Pearson M."/>
            <person name="Priest M."/>
            <person name="Roberts A."/>
            <person name="Saif S."/>
            <person name="Shea T."/>
            <person name="Sisk P."/>
            <person name="Sykes S."/>
            <person name="Wortman J."/>
            <person name="Nusbaum C."/>
            <person name="Birren B."/>
        </authorList>
    </citation>
    <scope>NUCLEOTIDE SEQUENCE [LARGE SCALE GENOMIC DNA]</scope>
    <source>
        <strain evidence="5 6">ATCC BAA-351</strain>
    </source>
</reference>
<dbReference type="RefSeq" id="WP_010756211.1">
    <property type="nucleotide sequence ID" value="NZ_ASWD01000002.1"/>
</dbReference>
<dbReference type="Proteomes" id="UP000013782">
    <property type="component" value="Unassembled WGS sequence"/>
</dbReference>
<dbReference type="AlphaFoldDB" id="R2T4N3"/>
<sequence length="306" mass="35626">MKKQRLKLDPFLREKFTYQDDSFPLGVWQDQFDQENGTALEYHWHDAMEFTLVTSGTVDIQLNKQTSRLHSGECVFINANTLHAISLNDQVEQASILTVAFSPTILTGGIQGRLFNKYIQPLNTTNIVGSVFNSEKKETARLRNLMTKLAAIDTTVVGYELEQLSLTTLLWKQLFQSFTTERFIAQPPNEEKYEQQIKRTIQYIQNNYMAKITIESLCQANDLSRSECFRLFKRFTDKKPIEYVNDYRMTIAVNLLLNTHWTIDKIAQQSGFQSASYFGKLFKEQFNKTPRSYRIHHSQKEETSLE</sequence>
<protein>
    <recommendedName>
        <fullName evidence="4">HTH araC/xylS-type domain-containing protein</fullName>
    </recommendedName>
</protein>
<organism evidence="5 6">
    <name type="scientific">Enterococcus pallens ATCC BAA-351</name>
    <dbReference type="NCBI Taxonomy" id="1158607"/>
    <lineage>
        <taxon>Bacteria</taxon>
        <taxon>Bacillati</taxon>
        <taxon>Bacillota</taxon>
        <taxon>Bacilli</taxon>
        <taxon>Lactobacillales</taxon>
        <taxon>Enterococcaceae</taxon>
        <taxon>Enterococcus</taxon>
    </lineage>
</organism>
<dbReference type="SUPFAM" id="SSF46689">
    <property type="entry name" value="Homeodomain-like"/>
    <property type="match status" value="2"/>
</dbReference>
<dbReference type="Pfam" id="PF07883">
    <property type="entry name" value="Cupin_2"/>
    <property type="match status" value="1"/>
</dbReference>
<dbReference type="HOGENOM" id="CLU_000445_88_3_9"/>
<keyword evidence="3" id="KW-0804">Transcription</keyword>
<dbReference type="eggNOG" id="COG2207">
    <property type="taxonomic scope" value="Bacteria"/>
</dbReference>
<dbReference type="InterPro" id="IPR018062">
    <property type="entry name" value="HTH_AraC-typ_CS"/>
</dbReference>
<dbReference type="PANTHER" id="PTHR43280">
    <property type="entry name" value="ARAC-FAMILY TRANSCRIPTIONAL REGULATOR"/>
    <property type="match status" value="1"/>
</dbReference>
<dbReference type="InterPro" id="IPR009057">
    <property type="entry name" value="Homeodomain-like_sf"/>
</dbReference>
<dbReference type="SUPFAM" id="SSF51182">
    <property type="entry name" value="RmlC-like cupins"/>
    <property type="match status" value="1"/>
</dbReference>
<comment type="caution">
    <text evidence="5">The sequence shown here is derived from an EMBL/GenBank/DDBJ whole genome shotgun (WGS) entry which is preliminary data.</text>
</comment>
<dbReference type="Gene3D" id="1.10.10.60">
    <property type="entry name" value="Homeodomain-like"/>
    <property type="match status" value="2"/>
</dbReference>
<evidence type="ECO:0000259" key="4">
    <source>
        <dbReference type="PROSITE" id="PS01124"/>
    </source>
</evidence>
<dbReference type="GO" id="GO:0043565">
    <property type="term" value="F:sequence-specific DNA binding"/>
    <property type="evidence" value="ECO:0007669"/>
    <property type="project" value="InterPro"/>
</dbReference>
<feature type="domain" description="HTH araC/xylS-type" evidence="4">
    <location>
        <begin position="198"/>
        <end position="296"/>
    </location>
</feature>
<dbReference type="InterPro" id="IPR020449">
    <property type="entry name" value="Tscrpt_reg_AraC-type_HTH"/>
</dbReference>
<keyword evidence="1" id="KW-0805">Transcription regulation</keyword>
<dbReference type="PROSITE" id="PS00041">
    <property type="entry name" value="HTH_ARAC_FAMILY_1"/>
    <property type="match status" value="1"/>
</dbReference>
<dbReference type="InterPro" id="IPR014710">
    <property type="entry name" value="RmlC-like_jellyroll"/>
</dbReference>
<dbReference type="GO" id="GO:0003700">
    <property type="term" value="F:DNA-binding transcription factor activity"/>
    <property type="evidence" value="ECO:0007669"/>
    <property type="project" value="InterPro"/>
</dbReference>
<dbReference type="OrthoDB" id="9778008at2"/>
<dbReference type="SMART" id="SM00342">
    <property type="entry name" value="HTH_ARAC"/>
    <property type="match status" value="1"/>
</dbReference>
<dbReference type="STRING" id="160454.RV10_GL002264"/>
<gene>
    <name evidence="5" type="ORF">UAU_01181</name>
</gene>
<dbReference type="InterPro" id="IPR013096">
    <property type="entry name" value="Cupin_2"/>
</dbReference>
<dbReference type="CDD" id="cd02208">
    <property type="entry name" value="cupin_RmlC-like"/>
    <property type="match status" value="1"/>
</dbReference>
<keyword evidence="6" id="KW-1185">Reference proteome</keyword>